<comment type="caution">
    <text evidence="1">The sequence shown here is derived from an EMBL/GenBank/DDBJ whole genome shotgun (WGS) entry which is preliminary data.</text>
</comment>
<gene>
    <name evidence="1" type="ORF">PUW80_11955</name>
</gene>
<sequence length="47" mass="5602">MLRWAAGRAITSWMAVWWRLRGGVPHRGTTLRRAANSARRLREKERR</sequence>
<dbReference type="EMBL" id="JAQZCI010000003">
    <property type="protein sequence ID" value="MDD7963059.1"/>
    <property type="molecule type" value="Genomic_DNA"/>
</dbReference>
<dbReference type="Proteomes" id="UP001218170">
    <property type="component" value="Unassembled WGS sequence"/>
</dbReference>
<keyword evidence="2" id="KW-1185">Reference proteome</keyword>
<accession>A0ABT5SJQ8</accession>
<organism evidence="1 2">
    <name type="scientific">Microbacterium thalli</name>
    <dbReference type="NCBI Taxonomy" id="3027921"/>
    <lineage>
        <taxon>Bacteria</taxon>
        <taxon>Bacillati</taxon>
        <taxon>Actinomycetota</taxon>
        <taxon>Actinomycetes</taxon>
        <taxon>Micrococcales</taxon>
        <taxon>Microbacteriaceae</taxon>
        <taxon>Microbacterium</taxon>
    </lineage>
</organism>
<reference evidence="1 2" key="1">
    <citation type="submission" date="2023-02" db="EMBL/GenBank/DDBJ databases">
        <title>Study of novel species of the Microbacterium genus.</title>
        <authorList>
            <person name="Arroyo-Herrera I."/>
            <person name="Roman-Ponce B."/>
            <person name="Vasquez-Murrieta M.S."/>
        </authorList>
    </citation>
    <scope>NUCLEOTIDE SEQUENCE [LARGE SCALE GENOMIC DNA]</scope>
    <source>
        <strain evidence="1 2">NE1TT3</strain>
    </source>
</reference>
<dbReference type="RefSeq" id="WP_274264757.1">
    <property type="nucleotide sequence ID" value="NZ_JAQZCI010000003.1"/>
</dbReference>
<evidence type="ECO:0000313" key="2">
    <source>
        <dbReference type="Proteomes" id="UP001218170"/>
    </source>
</evidence>
<name>A0ABT5SJQ8_9MICO</name>
<evidence type="ECO:0000313" key="1">
    <source>
        <dbReference type="EMBL" id="MDD7963059.1"/>
    </source>
</evidence>
<protein>
    <submittedName>
        <fullName evidence="1">Uncharacterized protein</fullName>
    </submittedName>
</protein>
<proteinExistence type="predicted"/>